<evidence type="ECO:0000256" key="1">
    <source>
        <dbReference type="SAM" id="SignalP"/>
    </source>
</evidence>
<feature type="signal peptide" evidence="1">
    <location>
        <begin position="1"/>
        <end position="22"/>
    </location>
</feature>
<proteinExistence type="predicted"/>
<keyword evidence="1" id="KW-0732">Signal</keyword>
<evidence type="ECO:0000259" key="2">
    <source>
        <dbReference type="Pfam" id="PF07007"/>
    </source>
</evidence>
<accession>A0A1D9PEC0</accession>
<dbReference type="RefSeq" id="WP_071186267.1">
    <property type="nucleotide sequence ID" value="NZ_CP017774.1"/>
</dbReference>
<dbReference type="EMBL" id="CP017774">
    <property type="protein sequence ID" value="APA00937.1"/>
    <property type="molecule type" value="Genomic_DNA"/>
</dbReference>
<feature type="domain" description="Lysozyme inhibitor LprI-like N-terminal" evidence="2">
    <location>
        <begin position="19"/>
        <end position="110"/>
    </location>
</feature>
<dbReference type="Pfam" id="PF07007">
    <property type="entry name" value="LprI"/>
    <property type="match status" value="1"/>
</dbReference>
<dbReference type="Gene3D" id="1.20.1270.180">
    <property type="match status" value="1"/>
</dbReference>
<dbReference type="Proteomes" id="UP000178198">
    <property type="component" value="Chromosome"/>
</dbReference>
<organism evidence="3 4">
    <name type="scientific">Flavobacterium commune</name>
    <dbReference type="NCBI Taxonomy" id="1306519"/>
    <lineage>
        <taxon>Bacteria</taxon>
        <taxon>Pseudomonadati</taxon>
        <taxon>Bacteroidota</taxon>
        <taxon>Flavobacteriia</taxon>
        <taxon>Flavobacteriales</taxon>
        <taxon>Flavobacteriaceae</taxon>
        <taxon>Flavobacterium</taxon>
    </lineage>
</organism>
<dbReference type="InterPro" id="IPR009739">
    <property type="entry name" value="LprI-like_N"/>
</dbReference>
<reference evidence="3 4" key="1">
    <citation type="submission" date="2016-10" db="EMBL/GenBank/DDBJ databases">
        <title>Complete Genome Sequence of Flavobacterium sp. PK15.</title>
        <authorList>
            <person name="Ekwe A."/>
            <person name="Kim S.B."/>
        </authorList>
    </citation>
    <scope>NUCLEOTIDE SEQUENCE [LARGE SCALE GENOMIC DNA]</scope>
    <source>
        <strain evidence="3 4">PK15</strain>
    </source>
</reference>
<evidence type="ECO:0000313" key="3">
    <source>
        <dbReference type="EMBL" id="APA00937.1"/>
    </source>
</evidence>
<dbReference type="KEGG" id="fcm:BIW12_08970"/>
<evidence type="ECO:0000313" key="4">
    <source>
        <dbReference type="Proteomes" id="UP000178198"/>
    </source>
</evidence>
<dbReference type="OrthoDB" id="7340239at2"/>
<feature type="chain" id="PRO_5009444640" description="Lysozyme inhibitor LprI-like N-terminal domain-containing protein" evidence="1">
    <location>
        <begin position="23"/>
        <end position="130"/>
    </location>
</feature>
<keyword evidence="4" id="KW-1185">Reference proteome</keyword>
<dbReference type="AlphaFoldDB" id="A0A1D9PEC0"/>
<gene>
    <name evidence="3" type="ORF">BIW12_08970</name>
</gene>
<protein>
    <recommendedName>
        <fullName evidence="2">Lysozyme inhibitor LprI-like N-terminal domain-containing protein</fullName>
    </recommendedName>
</protein>
<sequence length="130" mass="15246">MNKIILSLLLTFSINCFSQTQAEINQKAYDIYDKADKNLNTVYQQILIKYKSDKLFVENLKKSQRIWITFRDAEMDMKYPNYPNYYYGSIQPTCRAIYLTELTESRIKNLTIWLNGIEEGDVCSGSVKTN</sequence>
<name>A0A1D9PEC0_9FLAO</name>